<feature type="transmembrane region" description="Helical" evidence="2">
    <location>
        <begin position="113"/>
        <end position="139"/>
    </location>
</feature>
<keyword evidence="2" id="KW-1133">Transmembrane helix</keyword>
<organism evidence="3">
    <name type="scientific">Bionectria ochroleuca</name>
    <name type="common">Gliocladium roseum</name>
    <dbReference type="NCBI Taxonomy" id="29856"/>
    <lineage>
        <taxon>Eukaryota</taxon>
        <taxon>Fungi</taxon>
        <taxon>Dikarya</taxon>
        <taxon>Ascomycota</taxon>
        <taxon>Pezizomycotina</taxon>
        <taxon>Sordariomycetes</taxon>
        <taxon>Hypocreomycetidae</taxon>
        <taxon>Hypocreales</taxon>
        <taxon>Bionectriaceae</taxon>
        <taxon>Clonostachys</taxon>
    </lineage>
</organism>
<feature type="compositionally biased region" description="Low complexity" evidence="1">
    <location>
        <begin position="231"/>
        <end position="240"/>
    </location>
</feature>
<dbReference type="AlphaFoldDB" id="A0A0B7K785"/>
<reference evidence="3" key="1">
    <citation type="submission" date="2015-01" db="EMBL/GenBank/DDBJ databases">
        <authorList>
            <person name="Durling Mikael"/>
        </authorList>
    </citation>
    <scope>NUCLEOTIDE SEQUENCE</scope>
</reference>
<gene>
    <name evidence="3" type="ORF">BN869_000009102_1</name>
</gene>
<feature type="transmembrane region" description="Helical" evidence="2">
    <location>
        <begin position="21"/>
        <end position="44"/>
    </location>
</feature>
<evidence type="ECO:0000313" key="3">
    <source>
        <dbReference type="EMBL" id="CEO53044.1"/>
    </source>
</evidence>
<protein>
    <submittedName>
        <fullName evidence="3">Uncharacterized protein</fullName>
    </submittedName>
</protein>
<sequence>MSASDGPPPPKTAAAKSAGAYFFLYWVGLCMHMALMIIGCLAYTGGGNREDLPVRITFTTLAHHVQRAFIAMAAVSIILESYLSYAALIYVYRLRGRNYDEDDLFRAIRVINLGCIPWHIFCVIVFGVLLGLASTYVPLLSSELSECNSYGDRLTQCPMVNGTWILAIFYCLWHVGQLLVIFRFRNRLVHFVPEDEDGGYEILPPPVRHIPAVPRSKGSRPLSYRSNLDNPPSYSPVSSPNGVKYKAVLPPPSAGASRMFTVAERD</sequence>
<feature type="transmembrane region" description="Helical" evidence="2">
    <location>
        <begin position="68"/>
        <end position="92"/>
    </location>
</feature>
<feature type="transmembrane region" description="Helical" evidence="2">
    <location>
        <begin position="159"/>
        <end position="182"/>
    </location>
</feature>
<proteinExistence type="predicted"/>
<feature type="region of interest" description="Disordered" evidence="1">
    <location>
        <begin position="213"/>
        <end position="243"/>
    </location>
</feature>
<accession>A0A0B7K785</accession>
<evidence type="ECO:0000256" key="1">
    <source>
        <dbReference type="SAM" id="MobiDB-lite"/>
    </source>
</evidence>
<dbReference type="EMBL" id="CDPU01000032">
    <property type="protein sequence ID" value="CEO53044.1"/>
    <property type="molecule type" value="Genomic_DNA"/>
</dbReference>
<name>A0A0B7K785_BIOOC</name>
<keyword evidence="2" id="KW-0472">Membrane</keyword>
<evidence type="ECO:0000256" key="2">
    <source>
        <dbReference type="SAM" id="Phobius"/>
    </source>
</evidence>
<keyword evidence="2" id="KW-0812">Transmembrane</keyword>